<protein>
    <recommendedName>
        <fullName evidence="1">tRNA-uridine aminocarboxypropyltransferase</fullName>
        <ecNumber evidence="1">2.5.1.25</ecNumber>
    </recommendedName>
</protein>
<dbReference type="GO" id="GO:0008033">
    <property type="term" value="P:tRNA processing"/>
    <property type="evidence" value="ECO:0007669"/>
    <property type="project" value="UniProtKB-KW"/>
</dbReference>
<dbReference type="InterPro" id="IPR005636">
    <property type="entry name" value="DTW"/>
</dbReference>
<gene>
    <name evidence="7" type="ORF">CHU95_07925</name>
</gene>
<dbReference type="RefSeq" id="WP_094455453.1">
    <property type="nucleotide sequence ID" value="NZ_NOXU01000025.1"/>
</dbReference>
<evidence type="ECO:0000256" key="2">
    <source>
        <dbReference type="ARBA" id="ARBA00022679"/>
    </source>
</evidence>
<keyword evidence="8" id="KW-1185">Reference proteome</keyword>
<keyword evidence="3" id="KW-0949">S-adenosyl-L-methionine</keyword>
<keyword evidence="4" id="KW-0819">tRNA processing</keyword>
<evidence type="ECO:0000256" key="5">
    <source>
        <dbReference type="ARBA" id="ARBA00034489"/>
    </source>
</evidence>
<dbReference type="PANTHER" id="PTHR21392">
    <property type="entry name" value="TRNA-URIDINE AMINOCARBOXYPROPYLTRANSFERASE 2"/>
    <property type="match status" value="1"/>
</dbReference>
<reference evidence="7 8" key="1">
    <citation type="submission" date="2017-07" db="EMBL/GenBank/DDBJ databases">
        <title>Niveispirillum cyanobacteriorum sp. nov., isolated from cyanobacterial aggregates in a eutrophic lake.</title>
        <authorList>
            <person name="Cai H."/>
        </authorList>
    </citation>
    <scope>NUCLEOTIDE SEQUENCE [LARGE SCALE GENOMIC DNA]</scope>
    <source>
        <strain evidence="8">TH1-14</strain>
    </source>
</reference>
<evidence type="ECO:0000313" key="8">
    <source>
        <dbReference type="Proteomes" id="UP000216998"/>
    </source>
</evidence>
<comment type="similarity">
    <text evidence="5">Belongs to the TDD superfamily. DTWD2 family.</text>
</comment>
<dbReference type="SMART" id="SM01144">
    <property type="entry name" value="DTW"/>
    <property type="match status" value="1"/>
</dbReference>
<dbReference type="EMBL" id="NOXU01000025">
    <property type="protein sequence ID" value="OYQ35634.1"/>
    <property type="molecule type" value="Genomic_DNA"/>
</dbReference>
<dbReference type="InterPro" id="IPR039262">
    <property type="entry name" value="DTWD2/TAPT"/>
</dbReference>
<evidence type="ECO:0000313" key="7">
    <source>
        <dbReference type="EMBL" id="OYQ35634.1"/>
    </source>
</evidence>
<proteinExistence type="inferred from homology"/>
<dbReference type="PANTHER" id="PTHR21392:SF0">
    <property type="entry name" value="TRNA-URIDINE AMINOCARBOXYPROPYLTRANSFERASE 2"/>
    <property type="match status" value="1"/>
</dbReference>
<dbReference type="Pfam" id="PF03942">
    <property type="entry name" value="DTW"/>
    <property type="match status" value="1"/>
</dbReference>
<comment type="caution">
    <text evidence="7">The sequence shown here is derived from an EMBL/GenBank/DDBJ whole genome shotgun (WGS) entry which is preliminary data.</text>
</comment>
<keyword evidence="2" id="KW-0808">Transferase</keyword>
<accession>A0A255Z3Y0</accession>
<dbReference type="OrthoDB" id="370626at2"/>
<dbReference type="GO" id="GO:0016432">
    <property type="term" value="F:tRNA-uridine aminocarboxypropyltransferase activity"/>
    <property type="evidence" value="ECO:0007669"/>
    <property type="project" value="UniProtKB-EC"/>
</dbReference>
<dbReference type="AlphaFoldDB" id="A0A255Z3Y0"/>
<evidence type="ECO:0000256" key="4">
    <source>
        <dbReference type="ARBA" id="ARBA00022694"/>
    </source>
</evidence>
<evidence type="ECO:0000256" key="1">
    <source>
        <dbReference type="ARBA" id="ARBA00012386"/>
    </source>
</evidence>
<sequence>MHEDDLILPPPPAPPPPCTRCGKPQELCLCADLVPERTRLQLLILMHPQEQDVELGTARLLAGQIENSVVKIGLSWPSLSKALGRQVEAKRWGVLFMGAKEEVAKVPRGGIAVFGRKDVAPDSDLILSDLEGIVLIDGTWAQAKTLWWRNAWMLKLRRIVIHPDFRSAYGNVRKEPRKESVSTLEAGAFVFGKLEGDPGLQDRLLKPFDELLSRWRKYRRRPAKTGVPPAV</sequence>
<organism evidence="7 8">
    <name type="scientific">Niveispirillum lacus</name>
    <dbReference type="NCBI Taxonomy" id="1981099"/>
    <lineage>
        <taxon>Bacteria</taxon>
        <taxon>Pseudomonadati</taxon>
        <taxon>Pseudomonadota</taxon>
        <taxon>Alphaproteobacteria</taxon>
        <taxon>Rhodospirillales</taxon>
        <taxon>Azospirillaceae</taxon>
        <taxon>Niveispirillum</taxon>
    </lineage>
</organism>
<name>A0A255Z3Y0_9PROT</name>
<dbReference type="Proteomes" id="UP000216998">
    <property type="component" value="Unassembled WGS sequence"/>
</dbReference>
<evidence type="ECO:0000256" key="3">
    <source>
        <dbReference type="ARBA" id="ARBA00022691"/>
    </source>
</evidence>
<dbReference type="EC" id="2.5.1.25" evidence="1"/>
<evidence type="ECO:0000259" key="6">
    <source>
        <dbReference type="SMART" id="SM01144"/>
    </source>
</evidence>
<feature type="domain" description="DTW" evidence="6">
    <location>
        <begin position="14"/>
        <end position="220"/>
    </location>
</feature>